<feature type="region of interest" description="Disordered" evidence="1">
    <location>
        <begin position="13"/>
        <end position="33"/>
    </location>
</feature>
<proteinExistence type="predicted"/>
<evidence type="ECO:0000313" key="2">
    <source>
        <dbReference type="EMBL" id="AXN38538.1"/>
    </source>
</evidence>
<evidence type="ECO:0000256" key="1">
    <source>
        <dbReference type="SAM" id="MobiDB-lite"/>
    </source>
</evidence>
<organism evidence="2 3">
    <name type="scientific">Peribacillus butanolivorans</name>
    <dbReference type="NCBI Taxonomy" id="421767"/>
    <lineage>
        <taxon>Bacteria</taxon>
        <taxon>Bacillati</taxon>
        <taxon>Bacillota</taxon>
        <taxon>Bacilli</taxon>
        <taxon>Bacillales</taxon>
        <taxon>Bacillaceae</taxon>
        <taxon>Peribacillus</taxon>
    </lineage>
</organism>
<accession>A0ABN5MZ44</accession>
<keyword evidence="3" id="KW-1185">Reference proteome</keyword>
<name>A0ABN5MZ44_9BACI</name>
<sequence length="97" mass="11024">MIGTEGARLLREKCVQGRPHRRKGAEEAPGPPAESECLEWKSTFERVCLQSEALFSRALFNITSLPSNIPKHGLHSLAQVRLNRRKIKQQLPFYQPS</sequence>
<dbReference type="Proteomes" id="UP000260457">
    <property type="component" value="Chromosome"/>
</dbReference>
<reference evidence="2 3" key="1">
    <citation type="submission" date="2018-07" db="EMBL/GenBank/DDBJ databases">
        <title>The molecular basis for the intramolecular migration of carboxyl group in the catabolism of para-hydroxybenzoate via gentisate.</title>
        <authorList>
            <person name="Zhao H."/>
            <person name="Xu Y."/>
            <person name="Lin S."/>
            <person name="Spain J.C."/>
            <person name="Zhou N.-Y."/>
        </authorList>
    </citation>
    <scope>NUCLEOTIDE SEQUENCE [LARGE SCALE GENOMIC DNA]</scope>
    <source>
        <strain evidence="2 3">PHB-7a</strain>
    </source>
</reference>
<evidence type="ECO:0000313" key="3">
    <source>
        <dbReference type="Proteomes" id="UP000260457"/>
    </source>
</evidence>
<protein>
    <recommendedName>
        <fullName evidence="4">Transposase</fullName>
    </recommendedName>
</protein>
<dbReference type="EMBL" id="CP030926">
    <property type="protein sequence ID" value="AXN38538.1"/>
    <property type="molecule type" value="Genomic_DNA"/>
</dbReference>
<gene>
    <name evidence="2" type="ORF">DTO10_09020</name>
</gene>
<evidence type="ECO:0008006" key="4">
    <source>
        <dbReference type="Google" id="ProtNLM"/>
    </source>
</evidence>